<sequence length="1053" mass="119807">MHDFRACLENSELFDLTMRGNSFTWWNKQEANPQAKKLDRALINGNWQLAFPFAFSHFGEPDFSDHCPITIVLGNKVESNKPFMISHFLINHKEFLPRVAAHWQNTHISGTAMFTLAKKLKSLKPVLKDLNREHFSDLENRVKEAHDRLLQCQNKLLSSPTPLLVRLEKEAHLYWLELANAEEKFMMQRSRVKWIEAGDCNSAFFHKMVASRRAANQIHYLVDDSGQKIDSPIEVQSHCVDYFSSLFGNSLGTMENSGGTGLPSLSQFMPYRCDAQTKTALLAPFSAEDIKREVFALPSNKSPGPDGFTGEFFRAAWAIVNIDFIAAVKEFFASGQLLKQLNATAVTLIPKTTGAKRIRDFRPISLCNAIYKVISKLLAGRLESLLPGMISNTQSAFVKGRLLVENVLLATEMVQGFNRKRISPRGMLKVDLRKAFDSVNWQFIVRIFEVAQFPRRFINWIQECITTTSFSINVNGSLCGYFKASRGLRQGDPLSPTLFVMAMEVLGNLLQSKFASGSIGLHPLGRSPTVSHLAFADDIMIFFDGNTSSLENIAASIDTFQEISGLSMNRDKTAIFHAGLNLEEAQYLNNQGFQPGSLPIKYLGLPLQHRKLRKAEYSPLTDSIAARFNHWAVKCLSFAGRLQLIKSVIYSLVNFWCSAFALPRGCLKAIEQLCNKFLWAGDLTKCTVAKVSWKACCLPKTEGGLGLRDFTTWNKILNLKLIWLLLTNNGSLWVAWTKEHRLKRTTFWNAEVNQTDSWVWKFMLSLRSLARPLMACDIGNGQSASFWFDNWSEFGALIDYIGEEGPSRLGIPTVALVADVANAYGWRLPSCRTRCPIIQSFRNYLLSKAPPNNERGADCFTWGPQDNRRSFFSSKRTWEIMRPSASRLPWTKVVWFSSSVPKHSFTFWISHLDRLPVKARLLNWGMSIDANCTLCSQHVETRDHLLLHCEFSEQIWHLLLHRLGFPPLIFNDWNTLITWLLTRSGSSRTLNRIAAQATVYNIWKERNNRVHNSASSPPLTIFRHIDRTIRDILLARRHNKSCRDLLSKWFAYS</sequence>
<dbReference type="InterPro" id="IPR000477">
    <property type="entry name" value="RT_dom"/>
</dbReference>
<dbReference type="Proteomes" id="UP001558713">
    <property type="component" value="Unassembled WGS sequence"/>
</dbReference>
<comment type="caution">
    <text evidence="2">The sequence shown here is derived from an EMBL/GenBank/DDBJ whole genome shotgun (WGS) entry which is preliminary data.</text>
</comment>
<gene>
    <name evidence="2" type="ORF">V5N11_015658</name>
</gene>
<accession>A0ABD1B0Y3</accession>
<dbReference type="PROSITE" id="PS50878">
    <property type="entry name" value="RT_POL"/>
    <property type="match status" value="1"/>
</dbReference>
<keyword evidence="3" id="KW-1185">Reference proteome</keyword>
<evidence type="ECO:0000313" key="3">
    <source>
        <dbReference type="Proteomes" id="UP001558713"/>
    </source>
</evidence>
<dbReference type="Pfam" id="PF13966">
    <property type="entry name" value="zf-RVT"/>
    <property type="match status" value="1"/>
</dbReference>
<dbReference type="SUPFAM" id="SSF56672">
    <property type="entry name" value="DNA/RNA polymerases"/>
    <property type="match status" value="1"/>
</dbReference>
<proteinExistence type="predicted"/>
<dbReference type="InterPro" id="IPR036691">
    <property type="entry name" value="Endo/exonu/phosph_ase_sf"/>
</dbReference>
<organism evidence="2 3">
    <name type="scientific">Cardamine amara subsp. amara</name>
    <dbReference type="NCBI Taxonomy" id="228776"/>
    <lineage>
        <taxon>Eukaryota</taxon>
        <taxon>Viridiplantae</taxon>
        <taxon>Streptophyta</taxon>
        <taxon>Embryophyta</taxon>
        <taxon>Tracheophyta</taxon>
        <taxon>Spermatophyta</taxon>
        <taxon>Magnoliopsida</taxon>
        <taxon>eudicotyledons</taxon>
        <taxon>Gunneridae</taxon>
        <taxon>Pentapetalae</taxon>
        <taxon>rosids</taxon>
        <taxon>malvids</taxon>
        <taxon>Brassicales</taxon>
        <taxon>Brassicaceae</taxon>
        <taxon>Cardamineae</taxon>
        <taxon>Cardamine</taxon>
    </lineage>
</organism>
<dbReference type="SUPFAM" id="SSF56219">
    <property type="entry name" value="DNase I-like"/>
    <property type="match status" value="1"/>
</dbReference>
<reference evidence="2 3" key="1">
    <citation type="submission" date="2024-04" db="EMBL/GenBank/DDBJ databases">
        <title>Genome assembly C_amara_ONT_v2.</title>
        <authorList>
            <person name="Yant L."/>
            <person name="Moore C."/>
            <person name="Slenker M."/>
        </authorList>
    </citation>
    <scope>NUCLEOTIDE SEQUENCE [LARGE SCALE GENOMIC DNA]</scope>
    <source>
        <tissue evidence="2">Leaf</tissue>
    </source>
</reference>
<protein>
    <submittedName>
        <fullName evidence="2">Ribonuclease H protein</fullName>
    </submittedName>
</protein>
<name>A0ABD1B0Y3_CARAN</name>
<dbReference type="Gene3D" id="3.60.10.10">
    <property type="entry name" value="Endonuclease/exonuclease/phosphatase"/>
    <property type="match status" value="1"/>
</dbReference>
<dbReference type="InterPro" id="IPR026960">
    <property type="entry name" value="RVT-Znf"/>
</dbReference>
<dbReference type="PANTHER" id="PTHR33116:SF84">
    <property type="entry name" value="RNA-DIRECTED DNA POLYMERASE"/>
    <property type="match status" value="1"/>
</dbReference>
<dbReference type="EMBL" id="JBANAX010000470">
    <property type="protein sequence ID" value="KAL1207615.1"/>
    <property type="molecule type" value="Genomic_DNA"/>
</dbReference>
<feature type="domain" description="Reverse transcriptase" evidence="1">
    <location>
        <begin position="330"/>
        <end position="607"/>
    </location>
</feature>
<dbReference type="PANTHER" id="PTHR33116">
    <property type="entry name" value="REVERSE TRANSCRIPTASE ZINC-BINDING DOMAIN-CONTAINING PROTEIN-RELATED-RELATED"/>
    <property type="match status" value="1"/>
</dbReference>
<dbReference type="CDD" id="cd01650">
    <property type="entry name" value="RT_nLTR_like"/>
    <property type="match status" value="1"/>
</dbReference>
<evidence type="ECO:0000313" key="2">
    <source>
        <dbReference type="EMBL" id="KAL1207615.1"/>
    </source>
</evidence>
<evidence type="ECO:0000259" key="1">
    <source>
        <dbReference type="PROSITE" id="PS50878"/>
    </source>
</evidence>
<dbReference type="InterPro" id="IPR043502">
    <property type="entry name" value="DNA/RNA_pol_sf"/>
</dbReference>
<dbReference type="Pfam" id="PF00078">
    <property type="entry name" value="RVT_1"/>
    <property type="match status" value="1"/>
</dbReference>
<dbReference type="AlphaFoldDB" id="A0ABD1B0Y3"/>